<accession>A0A1A9ZQZ8</accession>
<dbReference type="VEuPathDB" id="VectorBase:GPAI022312"/>
<dbReference type="EnsemblMetazoa" id="GPAI022312-RA">
    <property type="protein sequence ID" value="GPAI022312-PA"/>
    <property type="gene ID" value="GPAI022312"/>
</dbReference>
<organism evidence="1 2">
    <name type="scientific">Glossina pallidipes</name>
    <name type="common">Tsetse fly</name>
    <dbReference type="NCBI Taxonomy" id="7398"/>
    <lineage>
        <taxon>Eukaryota</taxon>
        <taxon>Metazoa</taxon>
        <taxon>Ecdysozoa</taxon>
        <taxon>Arthropoda</taxon>
        <taxon>Hexapoda</taxon>
        <taxon>Insecta</taxon>
        <taxon>Pterygota</taxon>
        <taxon>Neoptera</taxon>
        <taxon>Endopterygota</taxon>
        <taxon>Diptera</taxon>
        <taxon>Brachycera</taxon>
        <taxon>Muscomorpha</taxon>
        <taxon>Hippoboscoidea</taxon>
        <taxon>Glossinidae</taxon>
        <taxon>Glossina</taxon>
    </lineage>
</organism>
<evidence type="ECO:0000313" key="2">
    <source>
        <dbReference type="Proteomes" id="UP000092445"/>
    </source>
</evidence>
<dbReference type="AlphaFoldDB" id="A0A1A9ZQZ8"/>
<dbReference type="Proteomes" id="UP000092445">
    <property type="component" value="Unassembled WGS sequence"/>
</dbReference>
<sequence>MLSFNCSHSMYVYCLKNKYCILFGHAVRPSIIEARKVVKIKDESESSANASERLKRSTFLLLRTLPVTRLMLLPLQARILFILVVDKNYGCLVFCGISTFSVIDDAITESVLSLDTGENKVALLRDADAAKYDDDWLGPRSSTSKRRNPREKNQMLLDDVIL</sequence>
<protein>
    <submittedName>
        <fullName evidence="1">Uncharacterized protein</fullName>
    </submittedName>
</protein>
<reference evidence="1" key="2">
    <citation type="submission" date="2020-05" db="UniProtKB">
        <authorList>
            <consortium name="EnsemblMetazoa"/>
        </authorList>
    </citation>
    <scope>IDENTIFICATION</scope>
    <source>
        <strain evidence="1">IAEA</strain>
    </source>
</reference>
<name>A0A1A9ZQZ8_GLOPL</name>
<reference evidence="2" key="1">
    <citation type="submission" date="2014-03" db="EMBL/GenBank/DDBJ databases">
        <authorList>
            <person name="Aksoy S."/>
            <person name="Warren W."/>
            <person name="Wilson R.K."/>
        </authorList>
    </citation>
    <scope>NUCLEOTIDE SEQUENCE [LARGE SCALE GENOMIC DNA]</scope>
    <source>
        <strain evidence="2">IAEA</strain>
    </source>
</reference>
<evidence type="ECO:0000313" key="1">
    <source>
        <dbReference type="EnsemblMetazoa" id="GPAI022312-PA"/>
    </source>
</evidence>
<proteinExistence type="predicted"/>
<keyword evidence="2" id="KW-1185">Reference proteome</keyword>